<sequence>MNLSNFQRFKRFLIDERPPNGRDERLLMEQAGGTTVYYAPFEFVNSAARITLVGITPGPTQMLNACSAARSALLAGATDADALRQAKLTGAFSGEPMRSNLVRQMNHWGIPRWLGLQDSAELFDSATRLLQTTSLLRYPVFQDGKPYAGNPSMMRHPMLRKYLNEHFVREFDAAPDALFVSLGPMVQSVLQDLIDEGQIDRRRVVMGMLHPSGNCTYRINYLVGPRTGPVPHATNAASYDQGLAAFRAAHVESSK</sequence>
<keyword evidence="2" id="KW-1185">Reference proteome</keyword>
<evidence type="ECO:0000313" key="2">
    <source>
        <dbReference type="Proteomes" id="UP001180536"/>
    </source>
</evidence>
<accession>A0ABU1ZH86</accession>
<organism evidence="1 2">
    <name type="scientific">Pelomonas aquatica</name>
    <dbReference type="NCBI Taxonomy" id="431058"/>
    <lineage>
        <taxon>Bacteria</taxon>
        <taxon>Pseudomonadati</taxon>
        <taxon>Pseudomonadota</taxon>
        <taxon>Betaproteobacteria</taxon>
        <taxon>Burkholderiales</taxon>
        <taxon>Sphaerotilaceae</taxon>
        <taxon>Roseateles</taxon>
    </lineage>
</organism>
<name>A0ABU1ZH86_9BURK</name>
<dbReference type="Proteomes" id="UP001180536">
    <property type="component" value="Unassembled WGS sequence"/>
</dbReference>
<evidence type="ECO:0008006" key="3">
    <source>
        <dbReference type="Google" id="ProtNLM"/>
    </source>
</evidence>
<dbReference type="RefSeq" id="WP_310348411.1">
    <property type="nucleotide sequence ID" value="NZ_JAVDXQ010000006.1"/>
</dbReference>
<dbReference type="EMBL" id="JAVDXQ010000006">
    <property type="protein sequence ID" value="MDR7299031.1"/>
    <property type="molecule type" value="Genomic_DNA"/>
</dbReference>
<gene>
    <name evidence="1" type="ORF">J2X16_004399</name>
</gene>
<proteinExistence type="predicted"/>
<comment type="caution">
    <text evidence="1">The sequence shown here is derived from an EMBL/GenBank/DDBJ whole genome shotgun (WGS) entry which is preliminary data.</text>
</comment>
<reference evidence="1 2" key="1">
    <citation type="submission" date="2023-07" db="EMBL/GenBank/DDBJ databases">
        <title>Sorghum-associated microbial communities from plants grown in Nebraska, USA.</title>
        <authorList>
            <person name="Schachtman D."/>
        </authorList>
    </citation>
    <scope>NUCLEOTIDE SEQUENCE [LARGE SCALE GENOMIC DNA]</scope>
    <source>
        <strain evidence="1 2">BE310</strain>
    </source>
</reference>
<evidence type="ECO:0000313" key="1">
    <source>
        <dbReference type="EMBL" id="MDR7299031.1"/>
    </source>
</evidence>
<protein>
    <recommendedName>
        <fullName evidence="3">Uracil-DNA glycosylase-like domain-containing protein</fullName>
    </recommendedName>
</protein>